<evidence type="ECO:0000313" key="2">
    <source>
        <dbReference type="EMBL" id="MDT9001871.1"/>
    </source>
</evidence>
<dbReference type="InterPro" id="IPR018490">
    <property type="entry name" value="cNMP-bd_dom_sf"/>
</dbReference>
<dbReference type="InterPro" id="IPR036390">
    <property type="entry name" value="WH_DNA-bd_sf"/>
</dbReference>
<dbReference type="Pfam" id="PF00027">
    <property type="entry name" value="cNMP_binding"/>
    <property type="match status" value="1"/>
</dbReference>
<protein>
    <submittedName>
        <fullName evidence="2">Crp/Fnr family transcriptional regulator</fullName>
    </submittedName>
</protein>
<feature type="domain" description="Cyclic nucleotide-binding" evidence="1">
    <location>
        <begin position="37"/>
        <end position="146"/>
    </location>
</feature>
<sequence length="240" mass="26243">MARTDLLIALQRCLHPLARDTAERECLLGGLPALWPRLAPQLRLQVLRPGALLLAQGVPPQAFYAVASGEIEARFTAADGTVSVIERLRPPSLFGLAAFAAGQPSSYEALAATPAEVLAIGQPAYALMMDELAGFARCLLREFAGRFDGTLRLLAASRHASAAERLHLALQQLAAQRGSPDEAPGWRRLPCTQAELAVLAHVSRQTVNEWLQQQARDGRLRLGYRWLSINEPLWSEPWTV</sequence>
<dbReference type="Gene3D" id="2.60.120.10">
    <property type="entry name" value="Jelly Rolls"/>
    <property type="match status" value="1"/>
</dbReference>
<dbReference type="InterPro" id="IPR000595">
    <property type="entry name" value="cNMP-bd_dom"/>
</dbReference>
<proteinExistence type="predicted"/>
<dbReference type="CDD" id="cd00038">
    <property type="entry name" value="CAP_ED"/>
    <property type="match status" value="1"/>
</dbReference>
<organism evidence="2 3">
    <name type="scientific">Roseateles aquae</name>
    <dbReference type="NCBI Taxonomy" id="3077235"/>
    <lineage>
        <taxon>Bacteria</taxon>
        <taxon>Pseudomonadati</taxon>
        <taxon>Pseudomonadota</taxon>
        <taxon>Betaproteobacteria</taxon>
        <taxon>Burkholderiales</taxon>
        <taxon>Sphaerotilaceae</taxon>
        <taxon>Roseateles</taxon>
    </lineage>
</organism>
<reference evidence="2" key="1">
    <citation type="submission" date="2023-09" db="EMBL/GenBank/DDBJ databases">
        <title>Paucibacter sp. APW11 Genome sequencing and assembly.</title>
        <authorList>
            <person name="Kim I."/>
        </authorList>
    </citation>
    <scope>NUCLEOTIDE SEQUENCE</scope>
    <source>
        <strain evidence="2">APW11</strain>
    </source>
</reference>
<dbReference type="RefSeq" id="WP_315652754.1">
    <property type="nucleotide sequence ID" value="NZ_JAVXZY010000011.1"/>
</dbReference>
<keyword evidence="3" id="KW-1185">Reference proteome</keyword>
<dbReference type="SUPFAM" id="SSF51206">
    <property type="entry name" value="cAMP-binding domain-like"/>
    <property type="match status" value="1"/>
</dbReference>
<dbReference type="EMBL" id="JAVXZY010000011">
    <property type="protein sequence ID" value="MDT9001871.1"/>
    <property type="molecule type" value="Genomic_DNA"/>
</dbReference>
<dbReference type="Proteomes" id="UP001246372">
    <property type="component" value="Unassembled WGS sequence"/>
</dbReference>
<name>A0ABU3PH41_9BURK</name>
<accession>A0ABU3PH41</accession>
<evidence type="ECO:0000259" key="1">
    <source>
        <dbReference type="PROSITE" id="PS50042"/>
    </source>
</evidence>
<gene>
    <name evidence="2" type="ORF">RQP53_21520</name>
</gene>
<dbReference type="InterPro" id="IPR014710">
    <property type="entry name" value="RmlC-like_jellyroll"/>
</dbReference>
<evidence type="ECO:0000313" key="3">
    <source>
        <dbReference type="Proteomes" id="UP001246372"/>
    </source>
</evidence>
<dbReference type="SMART" id="SM00100">
    <property type="entry name" value="cNMP"/>
    <property type="match status" value="1"/>
</dbReference>
<dbReference type="SUPFAM" id="SSF46785">
    <property type="entry name" value="Winged helix' DNA-binding domain"/>
    <property type="match status" value="1"/>
</dbReference>
<dbReference type="PROSITE" id="PS50042">
    <property type="entry name" value="CNMP_BINDING_3"/>
    <property type="match status" value="1"/>
</dbReference>
<comment type="caution">
    <text evidence="2">The sequence shown here is derived from an EMBL/GenBank/DDBJ whole genome shotgun (WGS) entry which is preliminary data.</text>
</comment>